<evidence type="ECO:0000313" key="2">
    <source>
        <dbReference type="EMBL" id="SBW03830.1"/>
    </source>
</evidence>
<dbReference type="EMBL" id="FLUL01000001">
    <property type="protein sequence ID" value="SBW03830.1"/>
    <property type="molecule type" value="Genomic_DNA"/>
</dbReference>
<feature type="region of interest" description="Disordered" evidence="1">
    <location>
        <begin position="1"/>
        <end position="24"/>
    </location>
</feature>
<name>A0A212JWI6_9BACT</name>
<feature type="compositionally biased region" description="Low complexity" evidence="1">
    <location>
        <begin position="1"/>
        <end position="15"/>
    </location>
</feature>
<gene>
    <name evidence="2" type="ORF">KL86DYS2_12505</name>
</gene>
<protein>
    <submittedName>
        <fullName evidence="2">Uncharacterized protein</fullName>
    </submittedName>
</protein>
<dbReference type="RefSeq" id="WP_296950213.1">
    <property type="nucleotide sequence ID" value="NZ_LT599021.1"/>
</dbReference>
<evidence type="ECO:0000256" key="1">
    <source>
        <dbReference type="SAM" id="MobiDB-lite"/>
    </source>
</evidence>
<reference evidence="2" key="1">
    <citation type="submission" date="2016-04" db="EMBL/GenBank/DDBJ databases">
        <authorList>
            <person name="Evans L.H."/>
            <person name="Alamgir A."/>
            <person name="Owens N."/>
            <person name="Weber N.D."/>
            <person name="Virtaneva K."/>
            <person name="Barbian K."/>
            <person name="Babar A."/>
            <person name="Rosenke K."/>
        </authorList>
    </citation>
    <scope>NUCLEOTIDE SEQUENCE</scope>
    <source>
        <strain evidence="2">86-2</strain>
    </source>
</reference>
<dbReference type="InterPro" id="IPR024079">
    <property type="entry name" value="MetalloPept_cat_dom_sf"/>
</dbReference>
<proteinExistence type="predicted"/>
<dbReference type="Gene3D" id="3.40.390.10">
    <property type="entry name" value="Collagenase (Catalytic Domain)"/>
    <property type="match status" value="1"/>
</dbReference>
<sequence length="209" mass="22482">MAKTSGSNSKPPKSGGLRENDSNYKGKVGKIESLTSISNPAVYKSVKEGISRFHSVLGVRQKDIKIATLEAGVGGVHITANGVSKQVVLNKSVFNGKGTTTQSIAKWAEAGYKSGHLTKTNKPVAHIITHELAHATWNESLTAPNVRAASKSVNSLYNKWKGDSKKSGYGNYAKTNVNEFFAEVSTKAVHGTADKYTKSLKSIIQKYKL</sequence>
<dbReference type="SUPFAM" id="SSF55486">
    <property type="entry name" value="Metalloproteases ('zincins'), catalytic domain"/>
    <property type="match status" value="1"/>
</dbReference>
<dbReference type="AlphaFoldDB" id="A0A212JWI6"/>
<dbReference type="GO" id="GO:0008237">
    <property type="term" value="F:metallopeptidase activity"/>
    <property type="evidence" value="ECO:0007669"/>
    <property type="project" value="InterPro"/>
</dbReference>
<organism evidence="2">
    <name type="scientific">uncultured Dysgonomonas sp</name>
    <dbReference type="NCBI Taxonomy" id="206096"/>
    <lineage>
        <taxon>Bacteria</taxon>
        <taxon>Pseudomonadati</taxon>
        <taxon>Bacteroidota</taxon>
        <taxon>Bacteroidia</taxon>
        <taxon>Bacteroidales</taxon>
        <taxon>Dysgonomonadaceae</taxon>
        <taxon>Dysgonomonas</taxon>
        <taxon>environmental samples</taxon>
    </lineage>
</organism>
<accession>A0A212JWI6</accession>